<proteinExistence type="predicted"/>
<dbReference type="InterPro" id="IPR050905">
    <property type="entry name" value="Plant_NBS-LRR"/>
</dbReference>
<name>A0A9R0SSA8_TRITD</name>
<dbReference type="Gene3D" id="3.80.10.10">
    <property type="entry name" value="Ribonuclease Inhibitor"/>
    <property type="match status" value="2"/>
</dbReference>
<reference evidence="1 2" key="1">
    <citation type="submission" date="2017-09" db="EMBL/GenBank/DDBJ databases">
        <authorList>
            <consortium name="International Durum Wheat Genome Sequencing Consortium (IDWGSC)"/>
            <person name="Milanesi L."/>
        </authorList>
    </citation>
    <scope>NUCLEOTIDE SEQUENCE [LARGE SCALE GENOMIC DNA]</scope>
    <source>
        <strain evidence="2">cv. Svevo</strain>
    </source>
</reference>
<evidence type="ECO:0000313" key="1">
    <source>
        <dbReference type="EMBL" id="VAI00422.1"/>
    </source>
</evidence>
<dbReference type="SUPFAM" id="SSF52047">
    <property type="entry name" value="RNI-like"/>
    <property type="match status" value="1"/>
</dbReference>
<gene>
    <name evidence="1" type="ORF">TRITD_4Av1G264320</name>
</gene>
<sequence>MPWFSSWISSEGTSYIHLELDTFISWIICSLSFSSARSTCLDSPARVSDHRLLCGRHGFLLPLEILLVNYYFCMDPQIEPLSVHGFDDAPRKLLDRLMYPGPYYDGRVKSIFFGGWACGVGASAVLRATAELVKSERSDPDMRKHIEKVIHVDCSFWKNRRTTQRAIAEELHLGHVMPIFDKQDNDDDFRGVDVSSRVEIPSISSEIYLSLANERFLMIFHYGGEEDIDLAACGIPNPEFGTYASGKLLWSSYGRFKLTEEKIKLKTISAYSRVIYLDPMYQMYSELPSQLLHRSLHEEAAEVIGHIGMYDVNPATVLDCFMYSLFLTEQLHGKSISADYGWDTHACNCWICDGILQGDKACDVGSALYGVIRMCYSYYGDKILARYLDGHRERYESWISISCNQLAQDILVVPVNASSYFLTFWGDGQLTVPNDLFQHSSNLRVLKLCNCSFDFASPPFQCCRNLRFLWLDHCTNTGGEQVGGPCFPNLSVLDVRFTCFLLLEEMIELMTNLREVNTKGVSWRIVSHAWRSLQNLQKLRLTESLDVITVDTCPSVDMINLELHDLSGNIHMKSMPTMSSTWCLKMLVLDGCSSLGHVELEGAPPLLESFSFDGYGPAKKWTHHIQLPKAEQRPKSRTALVQEAMMRRISLKGFTQLQHMFLRALPNLEELDLSGTSIKTLDLNAMDVAQLKKLFLLGCEQLCSLLCDGKNPPLEALHVDTRGKTGSTTYCREQNSSGIQAIMAFTDGRFIWSIIKGLCAMHGSKVHVHIASKIHNQVNITKSIEHVGRSQEGPVPTWPFLPYNDIVVNKDIGMCSSLVWDHCQLYPLDVHIEIGEESHHLESMNDHVMFLHGSSIGDKVQSLHVHDNVSVTTIIPELSLHWNSLEWCHVERCPKMHNVFSRSVGINTFNSIRIFSASDLLMAHCIWSRHIGHHCGLQHIYLYNCRRLAFVLPISSTLPNLETIQIAYCRNIQHIFPLYQNHRRIACGVTFKKLRHIKLYHLHKLEKICEVRLFAPALETVSLRDC</sequence>
<dbReference type="OMA" id="RYESWIS"/>
<dbReference type="Gramene" id="TRITD4Av1G264320.1">
    <property type="protein sequence ID" value="TRITD4Av1G264320.1"/>
    <property type="gene ID" value="TRITD4Av1G264320"/>
</dbReference>
<keyword evidence="2" id="KW-1185">Reference proteome</keyword>
<protein>
    <submittedName>
        <fullName evidence="1">Uncharacterized protein</fullName>
    </submittedName>
</protein>
<dbReference type="InterPro" id="IPR032675">
    <property type="entry name" value="LRR_dom_sf"/>
</dbReference>
<dbReference type="PANTHER" id="PTHR33463">
    <property type="entry name" value="NB-ARC DOMAIN-CONTAINING PROTEIN-RELATED"/>
    <property type="match status" value="1"/>
</dbReference>
<dbReference type="AlphaFoldDB" id="A0A9R0SSA8"/>
<dbReference type="SUPFAM" id="SSF52058">
    <property type="entry name" value="L domain-like"/>
    <property type="match status" value="1"/>
</dbReference>
<evidence type="ECO:0000313" key="2">
    <source>
        <dbReference type="Proteomes" id="UP000324705"/>
    </source>
</evidence>
<dbReference type="PANTHER" id="PTHR33463:SF70">
    <property type="entry name" value="SWIM-TYPE DOMAIN-CONTAINING PROTEIN"/>
    <property type="match status" value="1"/>
</dbReference>
<accession>A0A9R0SSA8</accession>
<organism evidence="1 2">
    <name type="scientific">Triticum turgidum subsp. durum</name>
    <name type="common">Durum wheat</name>
    <name type="synonym">Triticum durum</name>
    <dbReference type="NCBI Taxonomy" id="4567"/>
    <lineage>
        <taxon>Eukaryota</taxon>
        <taxon>Viridiplantae</taxon>
        <taxon>Streptophyta</taxon>
        <taxon>Embryophyta</taxon>
        <taxon>Tracheophyta</taxon>
        <taxon>Spermatophyta</taxon>
        <taxon>Magnoliopsida</taxon>
        <taxon>Liliopsida</taxon>
        <taxon>Poales</taxon>
        <taxon>Poaceae</taxon>
        <taxon>BOP clade</taxon>
        <taxon>Pooideae</taxon>
        <taxon>Triticodae</taxon>
        <taxon>Triticeae</taxon>
        <taxon>Triticinae</taxon>
        <taxon>Triticum</taxon>
    </lineage>
</organism>
<dbReference type="Proteomes" id="UP000324705">
    <property type="component" value="Chromosome 4A"/>
</dbReference>
<dbReference type="EMBL" id="LT934117">
    <property type="protein sequence ID" value="VAI00422.1"/>
    <property type="molecule type" value="Genomic_DNA"/>
</dbReference>